<dbReference type="Pfam" id="PF10400">
    <property type="entry name" value="Vir_act_alpha_C"/>
    <property type="match status" value="1"/>
</dbReference>
<dbReference type="PANTHER" id="PTHR43252">
    <property type="entry name" value="TRANSCRIPTIONAL REGULATOR YQJI"/>
    <property type="match status" value="1"/>
</dbReference>
<organism evidence="3 4">
    <name type="scientific">Janibacter indicus</name>
    <dbReference type="NCBI Taxonomy" id="857417"/>
    <lineage>
        <taxon>Bacteria</taxon>
        <taxon>Bacillati</taxon>
        <taxon>Actinomycetota</taxon>
        <taxon>Actinomycetes</taxon>
        <taxon>Micrococcales</taxon>
        <taxon>Intrasporangiaceae</taxon>
        <taxon>Janibacter</taxon>
    </lineage>
</organism>
<protein>
    <submittedName>
        <fullName evidence="3">Transcriptional regulator, PadR family</fullName>
    </submittedName>
</protein>
<dbReference type="InterPro" id="IPR018309">
    <property type="entry name" value="Tscrpt_reg_PadR_C"/>
</dbReference>
<dbReference type="InterPro" id="IPR036390">
    <property type="entry name" value="WH_DNA-bd_sf"/>
</dbReference>
<feature type="domain" description="Transcription regulator PadR N-terminal" evidence="1">
    <location>
        <begin position="31"/>
        <end position="102"/>
    </location>
</feature>
<dbReference type="Proteomes" id="UP000192634">
    <property type="component" value="Unassembled WGS sequence"/>
</dbReference>
<dbReference type="InterPro" id="IPR036388">
    <property type="entry name" value="WH-like_DNA-bd_sf"/>
</dbReference>
<dbReference type="Pfam" id="PF03551">
    <property type="entry name" value="PadR"/>
    <property type="match status" value="1"/>
</dbReference>
<gene>
    <name evidence="3" type="ORF">SAMN06296429_10468</name>
</gene>
<dbReference type="RefSeq" id="WP_327078572.1">
    <property type="nucleotide sequence ID" value="NZ_FWXN01000004.1"/>
</dbReference>
<dbReference type="Gene3D" id="1.10.10.10">
    <property type="entry name" value="Winged helix-like DNA-binding domain superfamily/Winged helix DNA-binding domain"/>
    <property type="match status" value="1"/>
</dbReference>
<dbReference type="PANTHER" id="PTHR43252:SF6">
    <property type="entry name" value="NEGATIVE TRANSCRIPTION REGULATOR PADR"/>
    <property type="match status" value="1"/>
</dbReference>
<dbReference type="EMBL" id="FWXN01000004">
    <property type="protein sequence ID" value="SMC49318.1"/>
    <property type="molecule type" value="Genomic_DNA"/>
</dbReference>
<evidence type="ECO:0000313" key="3">
    <source>
        <dbReference type="EMBL" id="SMC49318.1"/>
    </source>
</evidence>
<name>A0A1W1ZMI8_9MICO</name>
<feature type="domain" description="Transcription regulator PadR C-terminal" evidence="2">
    <location>
        <begin position="116"/>
        <end position="188"/>
    </location>
</feature>
<proteinExistence type="predicted"/>
<sequence length="198" mass="22532">MHRPFRTVLTAPYVYHVGMSRDRLTVTSFLVLGLIALRGPSTSYDLKRASGHSIGYFWPFPHAQLYSEPRKLADAGLLTVEEEMNGRRRQTFSITEEGREALVAWLDQPITDPMQIRDVAELKLFFSELMGPDTERRLAAGQIKQHTARLAEYHSIQERFADRADVASRMIPLELGIAMTEAALAFWVDLAERLDPED</sequence>
<dbReference type="InterPro" id="IPR005149">
    <property type="entry name" value="Tscrpt_reg_PadR_N"/>
</dbReference>
<dbReference type="SUPFAM" id="SSF46785">
    <property type="entry name" value="Winged helix' DNA-binding domain"/>
    <property type="match status" value="1"/>
</dbReference>
<evidence type="ECO:0000259" key="1">
    <source>
        <dbReference type="Pfam" id="PF03551"/>
    </source>
</evidence>
<evidence type="ECO:0000259" key="2">
    <source>
        <dbReference type="Pfam" id="PF10400"/>
    </source>
</evidence>
<accession>A0A1W1ZMI8</accession>
<evidence type="ECO:0000313" key="4">
    <source>
        <dbReference type="Proteomes" id="UP000192634"/>
    </source>
</evidence>
<dbReference type="AlphaFoldDB" id="A0A1W1ZMI8"/>
<reference evidence="3 4" key="1">
    <citation type="submission" date="2017-04" db="EMBL/GenBank/DDBJ databases">
        <authorList>
            <person name="Afonso C.L."/>
            <person name="Miller P.J."/>
            <person name="Scott M.A."/>
            <person name="Spackman E."/>
            <person name="Goraichik I."/>
            <person name="Dimitrov K.M."/>
            <person name="Suarez D.L."/>
            <person name="Swayne D.E."/>
        </authorList>
    </citation>
    <scope>NUCLEOTIDE SEQUENCE [LARGE SCALE GENOMIC DNA]</scope>
    <source>
        <strain evidence="3 4">CGMCC 1.12511</strain>
    </source>
</reference>